<evidence type="ECO:0000313" key="1">
    <source>
        <dbReference type="EMBL" id="OZS45064.1"/>
    </source>
</evidence>
<comment type="caution">
    <text evidence="1">The sequence shown here is derived from an EMBL/GenBank/DDBJ whole genome shotgun (WGS) entry which is preliminary data.</text>
</comment>
<evidence type="ECO:0000313" key="2">
    <source>
        <dbReference type="Proteomes" id="UP000215999"/>
    </source>
</evidence>
<gene>
    <name evidence="1" type="ORF">ASV53_05030</name>
</gene>
<sequence>MAWETGTANGHRDLLLKLKSFSQANGWKVERWVYDPLGLGSDELIVSSNGPSEQEYFICGFKTQSSVAADCYNWQLVAGPLFSGGSEFDSQPNSTAIQYMYLWQNELRYWFVIDKARIVVVAQVSGTTHVIYNGKIQNYCSLGHWPRQVGCYGEGVNANGRWSSQGDEYSTFQWIRNAAQQTLWIDSSFITPSMVYPNMSVSGLCRNGWTYSEGAHWLIPMTLLHHEHGAIGEFIGCYYIDGHDTSSLQTINSLDGLNTLLVVQNIYRNGYRDFMALELA</sequence>
<dbReference type="Proteomes" id="UP000215999">
    <property type="component" value="Unassembled WGS sequence"/>
</dbReference>
<proteinExistence type="predicted"/>
<protein>
    <submittedName>
        <fullName evidence="1">Uncharacterized protein</fullName>
    </submittedName>
</protein>
<dbReference type="RefSeq" id="WP_094956321.1">
    <property type="nucleotide sequence ID" value="NZ_NOIF01000018.1"/>
</dbReference>
<reference evidence="1 2" key="1">
    <citation type="journal article" date="2016" name="Antonie Van Leeuwenhoek">
        <title>Photobacterium sanguinicancri sp. nov. isolated from marine animals.</title>
        <authorList>
            <person name="Gomez-Gil B."/>
            <person name="Roque A."/>
            <person name="Rotllant G."/>
            <person name="Romalde J.L."/>
            <person name="Doce A."/>
            <person name="Eggermont M."/>
            <person name="Defoirdt T."/>
        </authorList>
    </citation>
    <scope>NUCLEOTIDE SEQUENCE [LARGE SCALE GENOMIC DNA]</scope>
    <source>
        <strain evidence="1 2">CAIM 1827</strain>
    </source>
</reference>
<name>A0ABX4G1P7_9GAMM</name>
<organism evidence="1 2">
    <name type="scientific">Photobacterium sanguinicancri</name>
    <dbReference type="NCBI Taxonomy" id="875932"/>
    <lineage>
        <taxon>Bacteria</taxon>
        <taxon>Pseudomonadati</taxon>
        <taxon>Pseudomonadota</taxon>
        <taxon>Gammaproteobacteria</taxon>
        <taxon>Vibrionales</taxon>
        <taxon>Vibrionaceae</taxon>
        <taxon>Photobacterium</taxon>
    </lineage>
</organism>
<keyword evidence="2" id="KW-1185">Reference proteome</keyword>
<dbReference type="EMBL" id="NOIF01000018">
    <property type="protein sequence ID" value="OZS45064.1"/>
    <property type="molecule type" value="Genomic_DNA"/>
</dbReference>
<accession>A0ABX4G1P7</accession>